<gene>
    <name evidence="1" type="ORF">PGO_072490</name>
</gene>
<sequence>MSTDIEGIKSKDDAAFKLKTEINGIEKEIKSWFIKRRLNMELNYSLNNIFSNYNIVGLSINKNIDPKEKMLWYDIVNGKPELEDTLSLDAKEYKADLYNNMWNNSTTVDNPCRLVGSIFFRCLKSNYHLKESEREGTCIHSFMNFNNCRKALKLQQANNIKNALTNQHVEDTHAKALFQRRSELLDKLDRSM</sequence>
<protein>
    <submittedName>
        <fullName evidence="1">Uncharacterized protein</fullName>
    </submittedName>
</protein>
<dbReference type="Proteomes" id="UP000195521">
    <property type="component" value="Unassembled WGS sequence"/>
</dbReference>
<comment type="caution">
    <text evidence="1">The sequence shown here is derived from an EMBL/GenBank/DDBJ whole genome shotgun (WGS) entry which is preliminary data.</text>
</comment>
<dbReference type="OMA" id="RCLKNNY"/>
<accession>A0A1Y1JJV3</accession>
<dbReference type="RefSeq" id="XP_028542923.1">
    <property type="nucleotide sequence ID" value="XM_028687122.1"/>
</dbReference>
<evidence type="ECO:0000313" key="1">
    <source>
        <dbReference type="EMBL" id="GAW80334.1"/>
    </source>
</evidence>
<proteinExistence type="predicted"/>
<dbReference type="EMBL" id="BDQF01000008">
    <property type="protein sequence ID" value="GAW80334.1"/>
    <property type="molecule type" value="Genomic_DNA"/>
</dbReference>
<evidence type="ECO:0000313" key="2">
    <source>
        <dbReference type="Proteomes" id="UP000195521"/>
    </source>
</evidence>
<dbReference type="AlphaFoldDB" id="A0A1Y1JJV3"/>
<reference evidence="2" key="1">
    <citation type="submission" date="2017-04" db="EMBL/GenBank/DDBJ databases">
        <title>Plasmodium gonderi genome.</title>
        <authorList>
            <person name="Arisue N."/>
            <person name="Honma H."/>
            <person name="Kawai S."/>
            <person name="Tougan T."/>
            <person name="Tanabe K."/>
            <person name="Horii T."/>
        </authorList>
    </citation>
    <scope>NUCLEOTIDE SEQUENCE [LARGE SCALE GENOMIC DNA]</scope>
    <source>
        <strain evidence="2">ATCC 30045</strain>
    </source>
</reference>
<dbReference type="OrthoDB" id="427429at2759"/>
<organism evidence="1 2">
    <name type="scientific">Plasmodium gonderi</name>
    <dbReference type="NCBI Taxonomy" id="77519"/>
    <lineage>
        <taxon>Eukaryota</taxon>
        <taxon>Sar</taxon>
        <taxon>Alveolata</taxon>
        <taxon>Apicomplexa</taxon>
        <taxon>Aconoidasida</taxon>
        <taxon>Haemosporida</taxon>
        <taxon>Plasmodiidae</taxon>
        <taxon>Plasmodium</taxon>
        <taxon>Plasmodium (Plasmodium)</taxon>
    </lineage>
</organism>
<keyword evidence="2" id="KW-1185">Reference proteome</keyword>
<dbReference type="GeneID" id="39747047"/>
<name>A0A1Y1JJV3_PLAGO</name>